<dbReference type="PANTHER" id="PTHR46332">
    <property type="entry name" value="ASPARTATE BETA-HYDROXYLASE DOMAIN-CONTAINING PROTEIN 2"/>
    <property type="match status" value="1"/>
</dbReference>
<comment type="similarity">
    <text evidence="1">Belongs to the aspartyl/asparaginyl beta-hydroxylase family.</text>
</comment>
<dbReference type="GO" id="GO:0016020">
    <property type="term" value="C:membrane"/>
    <property type="evidence" value="ECO:0007669"/>
    <property type="project" value="TreeGrafter"/>
</dbReference>
<name>A0A5E4TUY0_9BURK</name>
<evidence type="ECO:0000259" key="5">
    <source>
        <dbReference type="Pfam" id="PF05118"/>
    </source>
</evidence>
<sequence>MRLGGAAGPRDNCTQKPGVHRTERHIRAGPVPPFPPWRPTLRATRSPVQNPNRTLPRWLAKFFFQCVEAAQRSIARHSLVGDKPIFDNAQFPWVEAIEAQAPAIARELEAVLANPGRLPAFHEISPDVATITQDHQWQTFVFLGYGMRAQRNLARCPATAKALDDIPGLRTAFFSILSPGKKIPLHRGPYNGVLRLHLALKVPREREKCWIEIDGQRYVWQANRAVIFDDAYEHQVHNDTDETRVVLFVDFERPCKAPVSWLNKLLLAFAPLTPELQQAKANHEKWERDYYATPAAATSTTSAMPAAPSHAAAPNSPTLARAEPVTDERAHG</sequence>
<evidence type="ECO:0000313" key="6">
    <source>
        <dbReference type="EMBL" id="VVD89759.1"/>
    </source>
</evidence>
<reference evidence="6 7" key="1">
    <citation type="submission" date="2019-08" db="EMBL/GenBank/DDBJ databases">
        <authorList>
            <person name="Peeters C."/>
        </authorList>
    </citation>
    <scope>NUCLEOTIDE SEQUENCE [LARGE SCALE GENOMIC DNA]</scope>
    <source>
        <strain evidence="6 7">LMG 31108</strain>
    </source>
</reference>
<keyword evidence="2" id="KW-0223">Dioxygenase</keyword>
<evidence type="ECO:0000256" key="3">
    <source>
        <dbReference type="ARBA" id="ARBA00023002"/>
    </source>
</evidence>
<organism evidence="6 7">
    <name type="scientific">Pandoraea anhela</name>
    <dbReference type="NCBI Taxonomy" id="2508295"/>
    <lineage>
        <taxon>Bacteria</taxon>
        <taxon>Pseudomonadati</taxon>
        <taxon>Pseudomonadota</taxon>
        <taxon>Betaproteobacteria</taxon>
        <taxon>Burkholderiales</taxon>
        <taxon>Burkholderiaceae</taxon>
        <taxon>Pandoraea</taxon>
    </lineage>
</organism>
<proteinExistence type="inferred from homology"/>
<keyword evidence="3" id="KW-0560">Oxidoreductase</keyword>
<feature type="compositionally biased region" description="Low complexity" evidence="4">
    <location>
        <begin position="297"/>
        <end position="318"/>
    </location>
</feature>
<dbReference type="AlphaFoldDB" id="A0A5E4TUY0"/>
<dbReference type="SUPFAM" id="SSF51197">
    <property type="entry name" value="Clavaminate synthase-like"/>
    <property type="match status" value="1"/>
</dbReference>
<protein>
    <submittedName>
        <fullName evidence="6">Aspartyl beta-hydroxylase</fullName>
    </submittedName>
</protein>
<accession>A0A5E4TUY0</accession>
<dbReference type="EMBL" id="CABPSB010000004">
    <property type="protein sequence ID" value="VVD89759.1"/>
    <property type="molecule type" value="Genomic_DNA"/>
</dbReference>
<dbReference type="InterPro" id="IPR027443">
    <property type="entry name" value="IPNS-like_sf"/>
</dbReference>
<evidence type="ECO:0000256" key="4">
    <source>
        <dbReference type="SAM" id="MobiDB-lite"/>
    </source>
</evidence>
<keyword evidence="7" id="KW-1185">Reference proteome</keyword>
<evidence type="ECO:0000313" key="7">
    <source>
        <dbReference type="Proteomes" id="UP000406256"/>
    </source>
</evidence>
<evidence type="ECO:0000256" key="2">
    <source>
        <dbReference type="ARBA" id="ARBA00022964"/>
    </source>
</evidence>
<dbReference type="Gene3D" id="2.60.120.330">
    <property type="entry name" value="B-lactam Antibiotic, Isopenicillin N Synthase, Chain"/>
    <property type="match status" value="1"/>
</dbReference>
<dbReference type="InterPro" id="IPR051821">
    <property type="entry name" value="Asp/Asn_beta-hydroxylase"/>
</dbReference>
<feature type="domain" description="Aspartyl/asparaginy/proline hydroxylase" evidence="5">
    <location>
        <begin position="98"/>
        <end position="254"/>
    </location>
</feature>
<feature type="region of interest" description="Disordered" evidence="4">
    <location>
        <begin position="26"/>
        <end position="50"/>
    </location>
</feature>
<feature type="region of interest" description="Disordered" evidence="4">
    <location>
        <begin position="297"/>
        <end position="332"/>
    </location>
</feature>
<dbReference type="InterPro" id="IPR007803">
    <property type="entry name" value="Asp/Arg/Pro-Hydrxlase"/>
</dbReference>
<dbReference type="Pfam" id="PF05118">
    <property type="entry name" value="Asp_Arg_Hydrox"/>
    <property type="match status" value="1"/>
</dbReference>
<dbReference type="PANTHER" id="PTHR46332:SF5">
    <property type="entry name" value="ASPARTATE BETA-HYDROXYLASE DOMAIN CONTAINING 2"/>
    <property type="match status" value="1"/>
</dbReference>
<dbReference type="Proteomes" id="UP000406256">
    <property type="component" value="Unassembled WGS sequence"/>
</dbReference>
<dbReference type="GO" id="GO:0051213">
    <property type="term" value="F:dioxygenase activity"/>
    <property type="evidence" value="ECO:0007669"/>
    <property type="project" value="UniProtKB-KW"/>
</dbReference>
<evidence type="ECO:0000256" key="1">
    <source>
        <dbReference type="ARBA" id="ARBA00007730"/>
    </source>
</evidence>
<gene>
    <name evidence="6" type="ORF">PAN31108_01554</name>
</gene>